<gene>
    <name evidence="6" type="ORF">SAMN05445756_1982</name>
</gene>
<keyword evidence="7" id="KW-1185">Reference proteome</keyword>
<dbReference type="InterPro" id="IPR006311">
    <property type="entry name" value="TAT_signal"/>
</dbReference>
<dbReference type="Gene3D" id="3.90.1720.10">
    <property type="entry name" value="endopeptidase domain like (from Nostoc punctiforme)"/>
    <property type="match status" value="1"/>
</dbReference>
<proteinExistence type="inferred from homology"/>
<evidence type="ECO:0000256" key="4">
    <source>
        <dbReference type="ARBA" id="ARBA00022807"/>
    </source>
</evidence>
<protein>
    <submittedName>
        <fullName evidence="6">Putative peptidoglycan binding domain-containing protein</fullName>
    </submittedName>
</protein>
<dbReference type="InterPro" id="IPR038765">
    <property type="entry name" value="Papain-like_cys_pep_sf"/>
</dbReference>
<dbReference type="GO" id="GO:0008234">
    <property type="term" value="F:cysteine-type peptidase activity"/>
    <property type="evidence" value="ECO:0007669"/>
    <property type="project" value="UniProtKB-KW"/>
</dbReference>
<reference evidence="6 7" key="1">
    <citation type="submission" date="2017-06" db="EMBL/GenBank/DDBJ databases">
        <authorList>
            <person name="Kim H.J."/>
            <person name="Triplett B.A."/>
        </authorList>
    </citation>
    <scope>NUCLEOTIDE SEQUENCE [LARGE SCALE GENOMIC DNA]</scope>
    <source>
        <strain evidence="6 7">DSM 22179</strain>
    </source>
</reference>
<dbReference type="InterPro" id="IPR000064">
    <property type="entry name" value="NLP_P60_dom"/>
</dbReference>
<name>A0A212U5D6_9MICO</name>
<keyword evidence="4" id="KW-0788">Thiol protease</keyword>
<accession>A0A212U5D6</accession>
<dbReference type="PROSITE" id="PS51318">
    <property type="entry name" value="TAT"/>
    <property type="match status" value="1"/>
</dbReference>
<dbReference type="Gene3D" id="2.30.30.40">
    <property type="entry name" value="SH3 Domains"/>
    <property type="match status" value="1"/>
</dbReference>
<keyword evidence="3" id="KW-0378">Hydrolase</keyword>
<comment type="similarity">
    <text evidence="1">Belongs to the peptidase C40 family.</text>
</comment>
<dbReference type="Gene3D" id="1.10.101.10">
    <property type="entry name" value="PGBD-like superfamily/PGBD"/>
    <property type="match status" value="2"/>
</dbReference>
<dbReference type="Pfam" id="PF00877">
    <property type="entry name" value="NLPC_P60"/>
    <property type="match status" value="1"/>
</dbReference>
<evidence type="ECO:0000256" key="2">
    <source>
        <dbReference type="ARBA" id="ARBA00022670"/>
    </source>
</evidence>
<dbReference type="InterPro" id="IPR036365">
    <property type="entry name" value="PGBD-like_sf"/>
</dbReference>
<dbReference type="PROSITE" id="PS51935">
    <property type="entry name" value="NLPC_P60"/>
    <property type="match status" value="1"/>
</dbReference>
<dbReference type="PANTHER" id="PTHR47359">
    <property type="entry name" value="PEPTIDOGLYCAN DL-ENDOPEPTIDASE CWLO"/>
    <property type="match status" value="1"/>
</dbReference>
<keyword evidence="2" id="KW-0645">Protease</keyword>
<dbReference type="RefSeq" id="WP_088818964.1">
    <property type="nucleotide sequence ID" value="NZ_FYEZ01000003.1"/>
</dbReference>
<dbReference type="OrthoDB" id="5177647at2"/>
<dbReference type="InterPro" id="IPR036366">
    <property type="entry name" value="PGBDSf"/>
</dbReference>
<dbReference type="Proteomes" id="UP000198122">
    <property type="component" value="Unassembled WGS sequence"/>
</dbReference>
<dbReference type="EMBL" id="FYEZ01000003">
    <property type="protein sequence ID" value="SNC73472.1"/>
    <property type="molecule type" value="Genomic_DNA"/>
</dbReference>
<feature type="domain" description="NlpC/P60" evidence="5">
    <location>
        <begin position="288"/>
        <end position="425"/>
    </location>
</feature>
<evidence type="ECO:0000256" key="3">
    <source>
        <dbReference type="ARBA" id="ARBA00022801"/>
    </source>
</evidence>
<dbReference type="SUPFAM" id="SSF54001">
    <property type="entry name" value="Cysteine proteinases"/>
    <property type="match status" value="1"/>
</dbReference>
<organism evidence="6 7">
    <name type="scientific">Kytococcus aerolatus</name>
    <dbReference type="NCBI Taxonomy" id="592308"/>
    <lineage>
        <taxon>Bacteria</taxon>
        <taxon>Bacillati</taxon>
        <taxon>Actinomycetota</taxon>
        <taxon>Actinomycetes</taxon>
        <taxon>Micrococcales</taxon>
        <taxon>Kytococcaceae</taxon>
        <taxon>Kytococcus</taxon>
    </lineage>
</organism>
<dbReference type="InterPro" id="IPR003646">
    <property type="entry name" value="SH3-like_bac-type"/>
</dbReference>
<dbReference type="PANTHER" id="PTHR47359:SF3">
    <property type="entry name" value="NLP_P60 DOMAIN-CONTAINING PROTEIN-RELATED"/>
    <property type="match status" value="1"/>
</dbReference>
<dbReference type="SUPFAM" id="SSF47090">
    <property type="entry name" value="PGBD-like"/>
    <property type="match status" value="2"/>
</dbReference>
<dbReference type="InterPro" id="IPR051794">
    <property type="entry name" value="PG_Endopeptidase_C40"/>
</dbReference>
<dbReference type="Pfam" id="PF01471">
    <property type="entry name" value="PG_binding_1"/>
    <property type="match status" value="2"/>
</dbReference>
<dbReference type="AlphaFoldDB" id="A0A212U5D6"/>
<evidence type="ECO:0000256" key="1">
    <source>
        <dbReference type="ARBA" id="ARBA00007074"/>
    </source>
</evidence>
<evidence type="ECO:0000259" key="5">
    <source>
        <dbReference type="PROSITE" id="PS51935"/>
    </source>
</evidence>
<dbReference type="InterPro" id="IPR002477">
    <property type="entry name" value="Peptidoglycan-bd-like"/>
</dbReference>
<evidence type="ECO:0000313" key="7">
    <source>
        <dbReference type="Proteomes" id="UP000198122"/>
    </source>
</evidence>
<sequence length="425" mass="46081">MSTIDRRTMLFTGGVGVIGTSVLGTSPAQAWDIARLGSATLRPGDRGWYVRMLQWALNKVGNVPTHVTLDSVYGTTTTRAVREFQSRQGLLVDGIAGPSTKRRLDALLDAHYGDGDGGGGSGTRYRSRGVNLRSGPGMSHGVVGWLAAGEVVTGTRLSSGWVKIGSRGYAWHTYLVPVGDGAPDPTPGYLPPVTWIPSPGSGLPIKQGWTGTRVKLVLRQLGIDQGPLMHRMTTSAVQAVQRFQRSRGLAADGIVGLKTWTALGLSRSTYSLDGWRTQPALGLSATRSQRVEQMIAFARSQQGADYTWGGAGPYRYGYDCSGLVLQSMYSAGANPTPITVRRHASPGHRTSRALYDHPQLPRFALSQRRRGDLVWYTNASGWIQHVAIYLGNGYVVDSMYSVKVRRDSSRLHGFYRKGTVSRVFG</sequence>
<dbReference type="GO" id="GO:0006508">
    <property type="term" value="P:proteolysis"/>
    <property type="evidence" value="ECO:0007669"/>
    <property type="project" value="UniProtKB-KW"/>
</dbReference>
<evidence type="ECO:0000313" key="6">
    <source>
        <dbReference type="EMBL" id="SNC73472.1"/>
    </source>
</evidence>
<dbReference type="Pfam" id="PF08239">
    <property type="entry name" value="SH3_3"/>
    <property type="match status" value="1"/>
</dbReference>